<gene>
    <name evidence="1" type="ORF">FIBSPDRAFT_472504</name>
</gene>
<dbReference type="OrthoDB" id="2423701at2759"/>
<keyword evidence="2" id="KW-1185">Reference proteome</keyword>
<proteinExistence type="predicted"/>
<dbReference type="AlphaFoldDB" id="A0A166LC82"/>
<protein>
    <submittedName>
        <fullName evidence="1">Uncharacterized protein</fullName>
    </submittedName>
</protein>
<dbReference type="EMBL" id="KV417537">
    <property type="protein sequence ID" value="KZP22800.1"/>
    <property type="molecule type" value="Genomic_DNA"/>
</dbReference>
<name>A0A166LC82_9AGAM</name>
<evidence type="ECO:0000313" key="1">
    <source>
        <dbReference type="EMBL" id="KZP22800.1"/>
    </source>
</evidence>
<dbReference type="STRING" id="436010.A0A166LC82"/>
<evidence type="ECO:0000313" key="2">
    <source>
        <dbReference type="Proteomes" id="UP000076532"/>
    </source>
</evidence>
<accession>A0A166LC82</accession>
<organism evidence="1 2">
    <name type="scientific">Athelia psychrophila</name>
    <dbReference type="NCBI Taxonomy" id="1759441"/>
    <lineage>
        <taxon>Eukaryota</taxon>
        <taxon>Fungi</taxon>
        <taxon>Dikarya</taxon>
        <taxon>Basidiomycota</taxon>
        <taxon>Agaricomycotina</taxon>
        <taxon>Agaricomycetes</taxon>
        <taxon>Agaricomycetidae</taxon>
        <taxon>Atheliales</taxon>
        <taxon>Atheliaceae</taxon>
        <taxon>Athelia</taxon>
    </lineage>
</organism>
<sequence>MLKLTKVKTPNGLMWNGHPDAIQNITNGIIRDDRAFHITINDWVSRYNNQATYDLQRTGAWTHGTSETVIQEAPRRLREQGWDKLRRALSATVRYWMMRAFLDATTRGDHAFAVELLKDTLAVITWGQHIYHDVPVDDKGVIFTDTFKRGVTNLYLDQFLQAHSDDPGPNSNFPLEDLLAGAEQMLREIDANPPPAGAMQADPAFTLSFYSYPAGRAFSIKGFYHARMAARCMHDTAAAEDHFRKSAGCYLQAAGRLPEDDEQHADFISCALEYYFKCGNPVEETLELLKRLRIAIPKMKRIWSESGQAKRGFMDRVFAQTLETEKKLLDAVASGQFSLDDKVLPDWTVLEHLRTSNRADIYQ</sequence>
<reference evidence="1 2" key="1">
    <citation type="journal article" date="2016" name="Mol. Biol. Evol.">
        <title>Comparative Genomics of Early-Diverging Mushroom-Forming Fungi Provides Insights into the Origins of Lignocellulose Decay Capabilities.</title>
        <authorList>
            <person name="Nagy L.G."/>
            <person name="Riley R."/>
            <person name="Tritt A."/>
            <person name="Adam C."/>
            <person name="Daum C."/>
            <person name="Floudas D."/>
            <person name="Sun H."/>
            <person name="Yadav J.S."/>
            <person name="Pangilinan J."/>
            <person name="Larsson K.H."/>
            <person name="Matsuura K."/>
            <person name="Barry K."/>
            <person name="Labutti K."/>
            <person name="Kuo R."/>
            <person name="Ohm R.A."/>
            <person name="Bhattacharya S.S."/>
            <person name="Shirouzu T."/>
            <person name="Yoshinaga Y."/>
            <person name="Martin F.M."/>
            <person name="Grigoriev I.V."/>
            <person name="Hibbett D.S."/>
        </authorList>
    </citation>
    <scope>NUCLEOTIDE SEQUENCE [LARGE SCALE GENOMIC DNA]</scope>
    <source>
        <strain evidence="1 2">CBS 109695</strain>
    </source>
</reference>
<dbReference type="Proteomes" id="UP000076532">
    <property type="component" value="Unassembled WGS sequence"/>
</dbReference>